<dbReference type="AlphaFoldDB" id="A0A0E9QIC5"/>
<protein>
    <submittedName>
        <fullName evidence="1">Uncharacterized protein</fullName>
    </submittedName>
</protein>
<proteinExistence type="predicted"/>
<evidence type="ECO:0000313" key="1">
    <source>
        <dbReference type="EMBL" id="JAH15818.1"/>
    </source>
</evidence>
<dbReference type="EMBL" id="GBXM01092759">
    <property type="protein sequence ID" value="JAH15818.1"/>
    <property type="molecule type" value="Transcribed_RNA"/>
</dbReference>
<accession>A0A0E9QIC5</accession>
<reference evidence="1" key="2">
    <citation type="journal article" date="2015" name="Fish Shellfish Immunol.">
        <title>Early steps in the European eel (Anguilla anguilla)-Vibrio vulnificus interaction in the gills: Role of the RtxA13 toxin.</title>
        <authorList>
            <person name="Callol A."/>
            <person name="Pajuelo D."/>
            <person name="Ebbesson L."/>
            <person name="Teles M."/>
            <person name="MacKenzie S."/>
            <person name="Amaro C."/>
        </authorList>
    </citation>
    <scope>NUCLEOTIDE SEQUENCE</scope>
</reference>
<sequence>MVYMLYRCTLNQRQIKAII</sequence>
<name>A0A0E9QIC5_ANGAN</name>
<organism evidence="1">
    <name type="scientific">Anguilla anguilla</name>
    <name type="common">European freshwater eel</name>
    <name type="synonym">Muraena anguilla</name>
    <dbReference type="NCBI Taxonomy" id="7936"/>
    <lineage>
        <taxon>Eukaryota</taxon>
        <taxon>Metazoa</taxon>
        <taxon>Chordata</taxon>
        <taxon>Craniata</taxon>
        <taxon>Vertebrata</taxon>
        <taxon>Euteleostomi</taxon>
        <taxon>Actinopterygii</taxon>
        <taxon>Neopterygii</taxon>
        <taxon>Teleostei</taxon>
        <taxon>Anguilliformes</taxon>
        <taxon>Anguillidae</taxon>
        <taxon>Anguilla</taxon>
    </lineage>
</organism>
<reference evidence="1" key="1">
    <citation type="submission" date="2014-11" db="EMBL/GenBank/DDBJ databases">
        <authorList>
            <person name="Amaro Gonzalez C."/>
        </authorList>
    </citation>
    <scope>NUCLEOTIDE SEQUENCE</scope>
</reference>